<dbReference type="EMBL" id="LHQQ01000295">
    <property type="protein sequence ID" value="KOS37783.1"/>
    <property type="molecule type" value="Genomic_DNA"/>
</dbReference>
<evidence type="ECO:0000313" key="2">
    <source>
        <dbReference type="EMBL" id="KOS37783.1"/>
    </source>
</evidence>
<comment type="caution">
    <text evidence="2">The sequence shown here is derived from an EMBL/GenBank/DDBJ whole genome shotgun (WGS) entry which is preliminary data.</text>
</comment>
<dbReference type="Proteomes" id="UP000037696">
    <property type="component" value="Unassembled WGS sequence"/>
</dbReference>
<accession>A0A0M9WAS9</accession>
<protein>
    <submittedName>
        <fullName evidence="2">Uncharacterized protein</fullName>
    </submittedName>
</protein>
<dbReference type="AlphaFoldDB" id="A0A0M9WAS9"/>
<dbReference type="OrthoDB" id="3515175at2759"/>
<reference evidence="2 3" key="1">
    <citation type="submission" date="2015-08" db="EMBL/GenBank/DDBJ databases">
        <title>Genome sequencing of Penicillium nordicum.</title>
        <authorList>
            <person name="Nguyen H.D."/>
            <person name="Seifert K.A."/>
        </authorList>
    </citation>
    <scope>NUCLEOTIDE SEQUENCE [LARGE SCALE GENOMIC DNA]</scope>
    <source>
        <strain evidence="2 3">DAOMC 185683</strain>
    </source>
</reference>
<sequence length="789" mass="87740">MFGYECLYSKSPRSFLFSVVANVGPRGASRSLAVAYRQGNDKDISVSSSERVENVVADILALIKIFSDPANRAPLEAERALAEGWYSRSQGENKAESNERPSIPDRPQPPFVIPDGSQEEEQSQIQPELPWHDNGLSEFPFTTTCLLLALLRNDGDSNATNSISTRPGDVQLQPLSTLFRADCLEYGLVVLDISDLDSGVKYGIVGFPVRYMAEVSYWCETGGWDPVEDPPPEKEPDTILASPRPRVPLAISPWLRKYFYHMNLEEDPRFLILKNTPIVYATALDYIWPPELENQPRGEDQAAESSPGVISSISNYFWPSKSTTSAKDASTTTPSRLTTSNEPPRNAHMDRAIDNLLILTQDPADLHLDKETIDKFQKLAEFREQLRRRLEEVPYSLGPSSEASGHILRVAYAGQTHLNWVAFRNLAPAVIAAAIVSKELRGASALSLCVDKFKVEGDEGDLSDLVAALAQSKTLKQLCFVQGPDRHSDDASAHFFTQLLLRGTSSAGSSADLAWLRDRIIYPTYAFSTSLRSRKFTSPSTTIFTHPSPVAQIFPVMHMLTFVGHQREDAANADHQNSHYYDMGNILLDPERFAVRFLSYLRSVNSGSNKAILRFACGEVSSSLTTTNDDKSSPPSVSPGRFAVSPIPTEFFGSHLPASDESRVGARDIHPGSWMLLLNQHGSISSDDDDILLQYSFARTRPTSAEIAHEQQQQQIPVFDPSLVEVVGGLTEFLRETVPEIDVSMYEKRVERVEEDLRTQRASMKPRKSRVRIGVMHESGARKLLTQFL</sequence>
<feature type="region of interest" description="Disordered" evidence="1">
    <location>
        <begin position="323"/>
        <end position="347"/>
    </location>
</feature>
<feature type="compositionally biased region" description="Basic and acidic residues" evidence="1">
    <location>
        <begin position="91"/>
        <end position="103"/>
    </location>
</feature>
<evidence type="ECO:0000256" key="1">
    <source>
        <dbReference type="SAM" id="MobiDB-lite"/>
    </source>
</evidence>
<feature type="compositionally biased region" description="Low complexity" evidence="1">
    <location>
        <begin position="323"/>
        <end position="335"/>
    </location>
</feature>
<gene>
    <name evidence="2" type="ORF">ACN38_g11415</name>
</gene>
<name>A0A0M9WAS9_9EURO</name>
<proteinExistence type="predicted"/>
<evidence type="ECO:0000313" key="3">
    <source>
        <dbReference type="Proteomes" id="UP000037696"/>
    </source>
</evidence>
<keyword evidence="3" id="KW-1185">Reference proteome</keyword>
<dbReference type="STRING" id="229535.A0A0M9WAS9"/>
<feature type="region of interest" description="Disordered" evidence="1">
    <location>
        <begin position="87"/>
        <end position="126"/>
    </location>
</feature>
<organism evidence="2 3">
    <name type="scientific">Penicillium nordicum</name>
    <dbReference type="NCBI Taxonomy" id="229535"/>
    <lineage>
        <taxon>Eukaryota</taxon>
        <taxon>Fungi</taxon>
        <taxon>Dikarya</taxon>
        <taxon>Ascomycota</taxon>
        <taxon>Pezizomycotina</taxon>
        <taxon>Eurotiomycetes</taxon>
        <taxon>Eurotiomycetidae</taxon>
        <taxon>Eurotiales</taxon>
        <taxon>Aspergillaceae</taxon>
        <taxon>Penicillium</taxon>
    </lineage>
</organism>